<evidence type="ECO:0000256" key="1">
    <source>
        <dbReference type="ARBA" id="ARBA00022481"/>
    </source>
</evidence>
<dbReference type="PROSITE" id="PS00840">
    <property type="entry name" value="SUMT_2"/>
    <property type="match status" value="1"/>
</dbReference>
<dbReference type="InterPro" id="IPR014777">
    <property type="entry name" value="4pyrrole_Mease_sub1"/>
</dbReference>
<dbReference type="Gene3D" id="3.30.950.10">
    <property type="entry name" value="Methyltransferase, Cobalt-precorrin-4 Transmethylase, Domain 2"/>
    <property type="match status" value="1"/>
</dbReference>
<organism evidence="10">
    <name type="scientific">Melampsora larici-populina (strain 98AG31 / pathotype 3-4-7)</name>
    <name type="common">Poplar leaf rust fungus</name>
    <dbReference type="NCBI Taxonomy" id="747676"/>
    <lineage>
        <taxon>Eukaryota</taxon>
        <taxon>Fungi</taxon>
        <taxon>Dikarya</taxon>
        <taxon>Basidiomycota</taxon>
        <taxon>Pucciniomycotina</taxon>
        <taxon>Pucciniomycetes</taxon>
        <taxon>Pucciniales</taxon>
        <taxon>Melampsoraceae</taxon>
        <taxon>Melampsora</taxon>
    </lineage>
</organism>
<dbReference type="InterPro" id="IPR014776">
    <property type="entry name" value="4pyrrole_Mease_sub2"/>
</dbReference>
<evidence type="ECO:0000313" key="10">
    <source>
        <dbReference type="Proteomes" id="UP000001072"/>
    </source>
</evidence>
<dbReference type="SUPFAM" id="SSF75615">
    <property type="entry name" value="Siroheme synthase middle domains-like"/>
    <property type="match status" value="1"/>
</dbReference>
<dbReference type="eggNOG" id="KOG1527">
    <property type="taxonomic scope" value="Eukaryota"/>
</dbReference>
<dbReference type="InterPro" id="IPR050161">
    <property type="entry name" value="Siro_Cobalamin_biosynth"/>
</dbReference>
<evidence type="ECO:0000256" key="6">
    <source>
        <dbReference type="RuleBase" id="RU003960"/>
    </source>
</evidence>
<evidence type="ECO:0000259" key="8">
    <source>
        <dbReference type="Pfam" id="PF00590"/>
    </source>
</evidence>
<dbReference type="GO" id="GO:0004851">
    <property type="term" value="F:uroporphyrin-III C-methyltransferase activity"/>
    <property type="evidence" value="ECO:0007669"/>
    <property type="project" value="TreeGrafter"/>
</dbReference>
<sequence>MYNQAILCLESGYQVILAKFNPQFIEPNQNVEILNRIKLGQLACCDDLPSVLDSKSIQTWLKSIPNFHQINLISLIELQTNQQDHEAIQDLMISLKTVAYHLRIPLNLQNNPLLSDFTFPVTYRWPLTHQPTNQPTQKTFKSSLQIALSSSGSSTILENRLKREIISKLNERVGDACEAIAELKSRTQLLANHDFQLQAPQSIIPSPQIPLAQHLILKTDPTSQGVLDNGKQRFESSWISETTLTQISWISQISQYWPITQIANLHQNPQAINEILNPPSTHKLQPNLSLLPSSDHQGVYTLSVKKPNPNRSSLLSPQTQPSPTPKKGSIYLVGSGPGHASLLTCAAYTLLTKSASVILCDKLVPDQIINLIPNHIKLFVSKKFPGNSEFAQCEFMEQAIKFAELGETVVRLKQGDPFIYGRGGEEILFFRKAGYEATVIPGISSSIAAPLLFNIPLTQRGVSESVVLCTGVGRRGKQMSFPSYQRSRTLVILMGVIRLESIVKQLLEMDLYPGYLPIGIIERASSFDQRILLSTLSNVVESFQSIGDQRPPGMIVIGWSVMCLDGNGSVDILDHPTEELQEVLDRKRITDWLCGKTFFVKHGMNKAFDELHQRFTNST</sequence>
<dbReference type="OrthoDB" id="508204at2759"/>
<dbReference type="KEGG" id="mlr:MELLADRAFT_90355"/>
<dbReference type="RefSeq" id="XP_007413518.1">
    <property type="nucleotide sequence ID" value="XM_007413456.1"/>
</dbReference>
<dbReference type="GeneID" id="18935542"/>
<evidence type="ECO:0000256" key="3">
    <source>
        <dbReference type="ARBA" id="ARBA00022679"/>
    </source>
</evidence>
<feature type="compositionally biased region" description="Low complexity" evidence="7">
    <location>
        <begin position="312"/>
        <end position="321"/>
    </location>
</feature>
<dbReference type="InterPro" id="IPR035996">
    <property type="entry name" value="4pyrrol_Methylase_sf"/>
</dbReference>
<dbReference type="GO" id="GO:0019354">
    <property type="term" value="P:siroheme biosynthetic process"/>
    <property type="evidence" value="ECO:0007669"/>
    <property type="project" value="InterPro"/>
</dbReference>
<protein>
    <recommendedName>
        <fullName evidence="8">Tetrapyrrole methylase domain-containing protein</fullName>
    </recommendedName>
</protein>
<dbReference type="AlphaFoldDB" id="F4RWM3"/>
<keyword evidence="2 6" id="KW-0489">Methyltransferase</keyword>
<dbReference type="Pfam" id="PF00590">
    <property type="entry name" value="TP_methylase"/>
    <property type="match status" value="1"/>
</dbReference>
<dbReference type="CDD" id="cd11642">
    <property type="entry name" value="SUMT"/>
    <property type="match status" value="1"/>
</dbReference>
<reference evidence="10" key="1">
    <citation type="journal article" date="2011" name="Proc. Natl. Acad. Sci. U.S.A.">
        <title>Obligate biotrophy features unraveled by the genomic analysis of rust fungi.</title>
        <authorList>
            <person name="Duplessis S."/>
            <person name="Cuomo C.A."/>
            <person name="Lin Y.-C."/>
            <person name="Aerts A."/>
            <person name="Tisserant E."/>
            <person name="Veneault-Fourrey C."/>
            <person name="Joly D.L."/>
            <person name="Hacquard S."/>
            <person name="Amselem J."/>
            <person name="Cantarel B.L."/>
            <person name="Chiu R."/>
            <person name="Coutinho P.M."/>
            <person name="Feau N."/>
            <person name="Field M."/>
            <person name="Frey P."/>
            <person name="Gelhaye E."/>
            <person name="Goldberg J."/>
            <person name="Grabherr M.G."/>
            <person name="Kodira C.D."/>
            <person name="Kohler A."/>
            <person name="Kuees U."/>
            <person name="Lindquist E.A."/>
            <person name="Lucas S.M."/>
            <person name="Mago R."/>
            <person name="Mauceli E."/>
            <person name="Morin E."/>
            <person name="Murat C."/>
            <person name="Pangilinan J.L."/>
            <person name="Park R."/>
            <person name="Pearson M."/>
            <person name="Quesneville H."/>
            <person name="Rouhier N."/>
            <person name="Sakthikumar S."/>
            <person name="Salamov A.A."/>
            <person name="Schmutz J."/>
            <person name="Selles B."/>
            <person name="Shapiro H."/>
            <person name="Tanguay P."/>
            <person name="Tuskan G.A."/>
            <person name="Henrissat B."/>
            <person name="Van de Peer Y."/>
            <person name="Rouze P."/>
            <person name="Ellis J.G."/>
            <person name="Dodds P.N."/>
            <person name="Schein J.E."/>
            <person name="Zhong S."/>
            <person name="Hamelin R.C."/>
            <person name="Grigoriev I.V."/>
            <person name="Szabo L.J."/>
            <person name="Martin F."/>
        </authorList>
    </citation>
    <scope>NUCLEOTIDE SEQUENCE [LARGE SCALE GENOMIC DNA]</scope>
    <source>
        <strain evidence="10">98AG31 / pathotype 3-4-7</strain>
    </source>
</reference>
<dbReference type="HOGENOM" id="CLU_011276_11_1_1"/>
<evidence type="ECO:0000256" key="5">
    <source>
        <dbReference type="ARBA" id="ARBA00035662"/>
    </source>
</evidence>
<dbReference type="Gene3D" id="3.40.1010.10">
    <property type="entry name" value="Cobalt-precorrin-4 Transmethylase, Domain 1"/>
    <property type="match status" value="1"/>
</dbReference>
<dbReference type="Proteomes" id="UP000001072">
    <property type="component" value="Unassembled WGS sequence"/>
</dbReference>
<evidence type="ECO:0000256" key="2">
    <source>
        <dbReference type="ARBA" id="ARBA00022603"/>
    </source>
</evidence>
<dbReference type="InParanoid" id="F4RWM3"/>
<dbReference type="InterPro" id="IPR000878">
    <property type="entry name" value="4pyrrol_Mease"/>
</dbReference>
<name>F4RWM3_MELLP</name>
<dbReference type="STRING" id="747676.F4RWM3"/>
<dbReference type="GO" id="GO:0032259">
    <property type="term" value="P:methylation"/>
    <property type="evidence" value="ECO:0007669"/>
    <property type="project" value="UniProtKB-KW"/>
</dbReference>
<dbReference type="PANTHER" id="PTHR45790:SF6">
    <property type="entry name" value="UROPORPHYRINOGEN-III C-METHYLTRANSFERASE"/>
    <property type="match status" value="1"/>
</dbReference>
<dbReference type="InterPro" id="IPR006366">
    <property type="entry name" value="CobA/CysG_C"/>
</dbReference>
<comment type="similarity">
    <text evidence="6">Belongs to the precorrin methyltransferase family.</text>
</comment>
<evidence type="ECO:0000313" key="9">
    <source>
        <dbReference type="EMBL" id="EGG03058.1"/>
    </source>
</evidence>
<dbReference type="SUPFAM" id="SSF53790">
    <property type="entry name" value="Tetrapyrrole methylase"/>
    <property type="match status" value="1"/>
</dbReference>
<evidence type="ECO:0000256" key="7">
    <source>
        <dbReference type="SAM" id="MobiDB-lite"/>
    </source>
</evidence>
<keyword evidence="4" id="KW-0949">S-adenosyl-L-methionine</keyword>
<accession>F4RWM3</accession>
<dbReference type="FunFam" id="3.40.1010.10:FF:000006">
    <property type="entry name" value="Siroheme synthase, putative"/>
    <property type="match status" value="1"/>
</dbReference>
<feature type="region of interest" description="Disordered" evidence="7">
    <location>
        <begin position="306"/>
        <end position="329"/>
    </location>
</feature>
<keyword evidence="3 6" id="KW-0808">Transferase</keyword>
<feature type="domain" description="Tetrapyrrole methylase" evidence="8">
    <location>
        <begin position="330"/>
        <end position="538"/>
    </location>
</feature>
<gene>
    <name evidence="9" type="ORF">MELLADRAFT_90355</name>
</gene>
<dbReference type="PANTHER" id="PTHR45790">
    <property type="entry name" value="SIROHEME SYNTHASE-RELATED"/>
    <property type="match status" value="1"/>
</dbReference>
<dbReference type="FunCoup" id="F4RWM3">
    <property type="interactions" value="96"/>
</dbReference>
<keyword evidence="10" id="KW-1185">Reference proteome</keyword>
<dbReference type="EMBL" id="GL883126">
    <property type="protein sequence ID" value="EGG03058.1"/>
    <property type="molecule type" value="Genomic_DNA"/>
</dbReference>
<proteinExistence type="inferred from homology"/>
<dbReference type="NCBIfam" id="TIGR01469">
    <property type="entry name" value="cobA_cysG_Cterm"/>
    <property type="match status" value="1"/>
</dbReference>
<dbReference type="InterPro" id="IPR003043">
    <property type="entry name" value="Uropor_MeTrfase_CS"/>
</dbReference>
<keyword evidence="1" id="KW-0488">Methylation</keyword>
<comment type="similarity">
    <text evidence="5">In the N-terminal section; belongs to the precorrin methyltransferase family.</text>
</comment>
<dbReference type="VEuPathDB" id="FungiDB:MELLADRAFT_90355"/>
<evidence type="ECO:0000256" key="4">
    <source>
        <dbReference type="ARBA" id="ARBA00022691"/>
    </source>
</evidence>